<evidence type="ECO:0000313" key="5">
    <source>
        <dbReference type="Proteomes" id="UP001165587"/>
    </source>
</evidence>
<dbReference type="EMBL" id="JANLCK010000001">
    <property type="protein sequence ID" value="MCS5724332.1"/>
    <property type="molecule type" value="Genomic_DNA"/>
</dbReference>
<comment type="caution">
    <text evidence="4">The sequence shown here is derived from an EMBL/GenBank/DDBJ whole genome shotgun (WGS) entry which is preliminary data.</text>
</comment>
<dbReference type="InterPro" id="IPR005801">
    <property type="entry name" value="ADC_synthase"/>
</dbReference>
<dbReference type="InterPro" id="IPR015890">
    <property type="entry name" value="Chorismate_C"/>
</dbReference>
<proteinExistence type="predicted"/>
<evidence type="ECO:0000256" key="1">
    <source>
        <dbReference type="SAM" id="MobiDB-lite"/>
    </source>
</evidence>
<dbReference type="RefSeq" id="WP_259524753.1">
    <property type="nucleotide sequence ID" value="NZ_JANLCK010000001.1"/>
</dbReference>
<protein>
    <submittedName>
        <fullName evidence="4">Anthranilate synthase component I family protein</fullName>
    </submittedName>
</protein>
<reference evidence="4" key="1">
    <citation type="submission" date="2022-08" db="EMBL/GenBank/DDBJ databases">
        <authorList>
            <person name="Deng Y."/>
            <person name="Han X.-F."/>
            <person name="Zhang Y.-Q."/>
        </authorList>
    </citation>
    <scope>NUCLEOTIDE SEQUENCE</scope>
    <source>
        <strain evidence="4">CPCC 203407</strain>
    </source>
</reference>
<dbReference type="Gene3D" id="3.60.120.10">
    <property type="entry name" value="Anthranilate synthase"/>
    <property type="match status" value="1"/>
</dbReference>
<evidence type="ECO:0000259" key="2">
    <source>
        <dbReference type="Pfam" id="PF00425"/>
    </source>
</evidence>
<dbReference type="GO" id="GO:0000162">
    <property type="term" value="P:L-tryptophan biosynthetic process"/>
    <property type="evidence" value="ECO:0007669"/>
    <property type="project" value="TreeGrafter"/>
</dbReference>
<feature type="compositionally biased region" description="Low complexity" evidence="1">
    <location>
        <begin position="466"/>
        <end position="476"/>
    </location>
</feature>
<dbReference type="GO" id="GO:0005737">
    <property type="term" value="C:cytoplasm"/>
    <property type="evidence" value="ECO:0007669"/>
    <property type="project" value="TreeGrafter"/>
</dbReference>
<feature type="domain" description="Anthranilate synthase component I N-terminal" evidence="3">
    <location>
        <begin position="16"/>
        <end position="148"/>
    </location>
</feature>
<dbReference type="GO" id="GO:0008153">
    <property type="term" value="P:4-aminobenzoate biosynthetic process"/>
    <property type="evidence" value="ECO:0007669"/>
    <property type="project" value="TreeGrafter"/>
</dbReference>
<keyword evidence="5" id="KW-1185">Reference proteome</keyword>
<feature type="region of interest" description="Disordered" evidence="1">
    <location>
        <begin position="461"/>
        <end position="483"/>
    </location>
</feature>
<dbReference type="AlphaFoldDB" id="A0AA41XA00"/>
<gene>
    <name evidence="4" type="ORF">N1028_00310</name>
</gene>
<dbReference type="Proteomes" id="UP001165587">
    <property type="component" value="Unassembled WGS sequence"/>
</dbReference>
<dbReference type="Pfam" id="PF00425">
    <property type="entry name" value="Chorismate_bind"/>
    <property type="match status" value="1"/>
</dbReference>
<accession>A0AA41XA00</accession>
<feature type="domain" description="Chorismate-utilising enzyme C-terminal" evidence="2">
    <location>
        <begin position="194"/>
        <end position="447"/>
    </location>
</feature>
<dbReference type="SUPFAM" id="SSF56322">
    <property type="entry name" value="ADC synthase"/>
    <property type="match status" value="1"/>
</dbReference>
<dbReference type="PANTHER" id="PTHR11236:SF18">
    <property type="entry name" value="AMINODEOXYCHORISMATE SYNTHASE"/>
    <property type="match status" value="1"/>
</dbReference>
<dbReference type="PRINTS" id="PR00095">
    <property type="entry name" value="ANTSNTHASEI"/>
</dbReference>
<sequence length="483" mass="50450">MPPTLLRRPLAVAPDPAVVFGALARGAESAFWLDSGPGATTGRSYLGLPVAVHRCRDWSELYEVLQDAGSADPEPLPFAGATTVNPESLPSADADTSPRFRLGWVGWLAYELGLPDAPRPTDLRGDAAVLLRVDEAVEFDHDTGTVTLLALDSPTAVDWLARTATTLESLPRGTAAAPTGPAPTLEARPRHDYPAYAAMIEACKATIARGDAYQLCLTNEFAVDVHPDPLETYLALRAASPSHHGGYLTVGGTSLLSSSPEQFLAVTADGRVRSKPIKGTRPRGAGPVDDALLVRELAASQKERAENLMIVDLVRNDLSRVCALGSVAVPTLLEVETYPQVHQLVSTIEGILAEGRNGLDAVAACFPAGSMTGAPKRSAVHTLAALEGGPRGIYSGVFGYFSRDGALDLAMVIRSIVLDDHGATVGAGGGITALSEPVDEVEETRVKAAVLLAVLGAASPEPVGRSAPTLPLASAAPREHAKL</sequence>
<evidence type="ECO:0000259" key="3">
    <source>
        <dbReference type="Pfam" id="PF04715"/>
    </source>
</evidence>
<name>A0AA41XA00_9MICO</name>
<dbReference type="InterPro" id="IPR006805">
    <property type="entry name" value="Anth_synth_I_N"/>
</dbReference>
<evidence type="ECO:0000313" key="4">
    <source>
        <dbReference type="EMBL" id="MCS5724332.1"/>
    </source>
</evidence>
<dbReference type="InterPro" id="IPR019999">
    <property type="entry name" value="Anth_synth_I-like"/>
</dbReference>
<dbReference type="Pfam" id="PF04715">
    <property type="entry name" value="Anth_synt_I_N"/>
    <property type="match status" value="1"/>
</dbReference>
<dbReference type="PANTHER" id="PTHR11236">
    <property type="entry name" value="AMINOBENZOATE/ANTHRANILATE SYNTHASE"/>
    <property type="match status" value="1"/>
</dbReference>
<organism evidence="4 5">
    <name type="scientific">Herbiconiux oxytropis</name>
    <dbReference type="NCBI Taxonomy" id="2970915"/>
    <lineage>
        <taxon>Bacteria</taxon>
        <taxon>Bacillati</taxon>
        <taxon>Actinomycetota</taxon>
        <taxon>Actinomycetes</taxon>
        <taxon>Micrococcales</taxon>
        <taxon>Microbacteriaceae</taxon>
        <taxon>Herbiconiux</taxon>
    </lineage>
</organism>
<dbReference type="GO" id="GO:0046820">
    <property type="term" value="F:4-amino-4-deoxychorismate synthase activity"/>
    <property type="evidence" value="ECO:0007669"/>
    <property type="project" value="TreeGrafter"/>
</dbReference>